<feature type="transmembrane region" description="Helical" evidence="7">
    <location>
        <begin position="80"/>
        <end position="98"/>
    </location>
</feature>
<evidence type="ECO:0000313" key="9">
    <source>
        <dbReference type="Proteomes" id="UP000215145"/>
    </source>
</evidence>
<keyword evidence="3" id="KW-1003">Cell membrane</keyword>
<accession>A0A229NT80</accession>
<dbReference type="InterPro" id="IPR052923">
    <property type="entry name" value="UPF0718"/>
</dbReference>
<evidence type="ECO:0000256" key="4">
    <source>
        <dbReference type="ARBA" id="ARBA00022692"/>
    </source>
</evidence>
<dbReference type="Pfam" id="PF03773">
    <property type="entry name" value="ArsP_1"/>
    <property type="match status" value="1"/>
</dbReference>
<dbReference type="GO" id="GO:0005886">
    <property type="term" value="C:plasma membrane"/>
    <property type="evidence" value="ECO:0007669"/>
    <property type="project" value="UniProtKB-SubCell"/>
</dbReference>
<organism evidence="8 9">
    <name type="scientific">Paenibacillus herberti</name>
    <dbReference type="NCBI Taxonomy" id="1619309"/>
    <lineage>
        <taxon>Bacteria</taxon>
        <taxon>Bacillati</taxon>
        <taxon>Bacillota</taxon>
        <taxon>Bacilli</taxon>
        <taxon>Bacillales</taxon>
        <taxon>Paenibacillaceae</taxon>
        <taxon>Paenibacillus</taxon>
    </lineage>
</organism>
<feature type="transmembrane region" description="Helical" evidence="7">
    <location>
        <begin position="147"/>
        <end position="167"/>
    </location>
</feature>
<keyword evidence="6 7" id="KW-0472">Membrane</keyword>
<dbReference type="AlphaFoldDB" id="A0A229NT80"/>
<evidence type="ECO:0000256" key="3">
    <source>
        <dbReference type="ARBA" id="ARBA00022475"/>
    </source>
</evidence>
<comment type="subcellular location">
    <subcellularLocation>
        <location evidence="1">Cell membrane</location>
        <topology evidence="1">Multi-pass membrane protein</topology>
    </subcellularLocation>
</comment>
<sequence length="333" mass="35691">MQKPILPLLTAASAIGSGIVALLIIRRDSGITIEEVKRFNVVFTGILLEALPFVLLGVILSAILQVFVSDRLIRRLMPRHPLLAVTVAGLLGILFPLCECGMIPVVRRLIRKGMPAYAGIVYILAGPVVNPVVFISTWTAFSGTPQMAFARVGLAFAVATLTGLMLWKLLKSDPLKVDLASLYASLPEQVNQPAQSRGKEVQSAVLHASDEFFDMGKYLVMGAVLAALFQTTVSRAFLEELGGNQLLSHLFLMGLAFLLSLCSTSDAFVAASFSGSFENGALLAFLVFGPMIDLKSTLLLLASFRTRVVLGIIGLAATLALSGSWLLEAIYLP</sequence>
<keyword evidence="5 7" id="KW-1133">Transmembrane helix</keyword>
<evidence type="ECO:0000313" key="8">
    <source>
        <dbReference type="EMBL" id="OXM13101.1"/>
    </source>
</evidence>
<feature type="transmembrane region" description="Helical" evidence="7">
    <location>
        <begin position="6"/>
        <end position="25"/>
    </location>
</feature>
<dbReference type="PANTHER" id="PTHR34184:SF4">
    <property type="entry name" value="UPF0718 PROTEIN YCGR"/>
    <property type="match status" value="1"/>
</dbReference>
<evidence type="ECO:0000256" key="1">
    <source>
        <dbReference type="ARBA" id="ARBA00004651"/>
    </source>
</evidence>
<protein>
    <recommendedName>
        <fullName evidence="10">Permease</fullName>
    </recommendedName>
</protein>
<reference evidence="8 9" key="1">
    <citation type="submission" date="2017-07" db="EMBL/GenBank/DDBJ databases">
        <title>Paenibacillus herberti R33 genome sequencing and assembly.</title>
        <authorList>
            <person name="Su W."/>
        </authorList>
    </citation>
    <scope>NUCLEOTIDE SEQUENCE [LARGE SCALE GENOMIC DNA]</scope>
    <source>
        <strain evidence="8 9">R33</strain>
    </source>
</reference>
<dbReference type="EMBL" id="NMUQ01000004">
    <property type="protein sequence ID" value="OXM13101.1"/>
    <property type="molecule type" value="Genomic_DNA"/>
</dbReference>
<dbReference type="InterPro" id="IPR005524">
    <property type="entry name" value="DUF318"/>
</dbReference>
<name>A0A229NT80_9BACL</name>
<keyword evidence="9" id="KW-1185">Reference proteome</keyword>
<dbReference type="RefSeq" id="WP_089526789.1">
    <property type="nucleotide sequence ID" value="NZ_NMUQ01000004.1"/>
</dbReference>
<dbReference type="Proteomes" id="UP000215145">
    <property type="component" value="Unassembled WGS sequence"/>
</dbReference>
<proteinExistence type="inferred from homology"/>
<feature type="transmembrane region" description="Helical" evidence="7">
    <location>
        <begin position="46"/>
        <end position="68"/>
    </location>
</feature>
<comment type="similarity">
    <text evidence="2">Belongs to the UPF0718 family.</text>
</comment>
<feature type="transmembrane region" description="Helical" evidence="7">
    <location>
        <begin position="250"/>
        <end position="269"/>
    </location>
</feature>
<feature type="transmembrane region" description="Helical" evidence="7">
    <location>
        <begin position="119"/>
        <end position="141"/>
    </location>
</feature>
<keyword evidence="4 7" id="KW-0812">Transmembrane</keyword>
<evidence type="ECO:0000256" key="2">
    <source>
        <dbReference type="ARBA" id="ARBA00006386"/>
    </source>
</evidence>
<evidence type="ECO:0008006" key="10">
    <source>
        <dbReference type="Google" id="ProtNLM"/>
    </source>
</evidence>
<feature type="transmembrane region" description="Helical" evidence="7">
    <location>
        <begin position="308"/>
        <end position="327"/>
    </location>
</feature>
<dbReference type="PANTHER" id="PTHR34184">
    <property type="entry name" value="UPF0718 PROTEIN YCGR"/>
    <property type="match status" value="1"/>
</dbReference>
<evidence type="ECO:0000256" key="5">
    <source>
        <dbReference type="ARBA" id="ARBA00022989"/>
    </source>
</evidence>
<gene>
    <name evidence="8" type="ORF">CGZ75_23295</name>
</gene>
<evidence type="ECO:0000256" key="6">
    <source>
        <dbReference type="ARBA" id="ARBA00023136"/>
    </source>
</evidence>
<comment type="caution">
    <text evidence="8">The sequence shown here is derived from an EMBL/GenBank/DDBJ whole genome shotgun (WGS) entry which is preliminary data.</text>
</comment>
<dbReference type="OrthoDB" id="9810876at2"/>
<evidence type="ECO:0000256" key="7">
    <source>
        <dbReference type="SAM" id="Phobius"/>
    </source>
</evidence>
<feature type="transmembrane region" description="Helical" evidence="7">
    <location>
        <begin position="281"/>
        <end position="302"/>
    </location>
</feature>